<name>A0ABY1CTN7_MYXFU</name>
<comment type="caution">
    <text evidence="2">The sequence shown here is derived from an EMBL/GenBank/DDBJ whole genome shotgun (WGS) entry which is preliminary data.</text>
</comment>
<evidence type="ECO:0000256" key="1">
    <source>
        <dbReference type="SAM" id="Coils"/>
    </source>
</evidence>
<feature type="coiled-coil region" evidence="1">
    <location>
        <begin position="175"/>
        <end position="202"/>
    </location>
</feature>
<evidence type="ECO:0008006" key="4">
    <source>
        <dbReference type="Google" id="ProtNLM"/>
    </source>
</evidence>
<evidence type="ECO:0000313" key="3">
    <source>
        <dbReference type="Proteomes" id="UP000183760"/>
    </source>
</evidence>
<reference evidence="2 3" key="1">
    <citation type="submission" date="2016-10" db="EMBL/GenBank/DDBJ databases">
        <authorList>
            <person name="Varghese N."/>
            <person name="Submissions S."/>
        </authorList>
    </citation>
    <scope>NUCLEOTIDE SEQUENCE [LARGE SCALE GENOMIC DNA]</scope>
    <source>
        <strain evidence="2 3">DSM 16525</strain>
    </source>
</reference>
<dbReference type="Proteomes" id="UP000183760">
    <property type="component" value="Unassembled WGS sequence"/>
</dbReference>
<keyword evidence="3" id="KW-1185">Reference proteome</keyword>
<protein>
    <recommendedName>
        <fullName evidence="4">PspA/IM30 family protein</fullName>
    </recommendedName>
</protein>
<gene>
    <name evidence="2" type="ORF">SAMN05443572_112181</name>
</gene>
<evidence type="ECO:0000313" key="2">
    <source>
        <dbReference type="EMBL" id="SEU37661.1"/>
    </source>
</evidence>
<sequence length="205" mass="22714">MVPPLMSKRDKPQESTLVTAARSLDEGLERFEALAQQLQESPLQAEKHLEKASAILKALADMDEELRGRVAGLVGAISQVRDRQQTQAEAVQARAMELQQRTEIFKDLLVRYGSLGQSAGELNVRMQEFAAQRQQAKTPEENAALATSFQSLQDRMGEVADEAQSLSQAAEEKDFNDIARQAESLRQQLMSARNKLSLLQKSFGG</sequence>
<proteinExistence type="predicted"/>
<organism evidence="2 3">
    <name type="scientific">Myxococcus fulvus</name>
    <dbReference type="NCBI Taxonomy" id="33"/>
    <lineage>
        <taxon>Bacteria</taxon>
        <taxon>Pseudomonadati</taxon>
        <taxon>Myxococcota</taxon>
        <taxon>Myxococcia</taxon>
        <taxon>Myxococcales</taxon>
        <taxon>Cystobacterineae</taxon>
        <taxon>Myxococcaceae</taxon>
        <taxon>Myxococcus</taxon>
    </lineage>
</organism>
<keyword evidence="1" id="KW-0175">Coiled coil</keyword>
<dbReference type="EMBL" id="FOIB01000012">
    <property type="protein sequence ID" value="SEU37661.1"/>
    <property type="molecule type" value="Genomic_DNA"/>
</dbReference>
<accession>A0ABY1CTN7</accession>